<comment type="caution">
    <text evidence="1">The sequence shown here is derived from an EMBL/GenBank/DDBJ whole genome shotgun (WGS) entry which is preliminary data.</text>
</comment>
<evidence type="ECO:0000313" key="2">
    <source>
        <dbReference type="Proteomes" id="UP000637774"/>
    </source>
</evidence>
<gene>
    <name evidence="1" type="ORF">GCM10011495_28790</name>
</gene>
<protein>
    <recommendedName>
        <fullName evidence="3">Transposase IS4-like domain-containing protein</fullName>
    </recommendedName>
</protein>
<evidence type="ECO:0000313" key="1">
    <source>
        <dbReference type="EMBL" id="GGH88164.1"/>
    </source>
</evidence>
<name>A0ABQ2AB33_9BACT</name>
<evidence type="ECO:0008006" key="3">
    <source>
        <dbReference type="Google" id="ProtNLM"/>
    </source>
</evidence>
<dbReference type="PANTHER" id="PTHR30298">
    <property type="entry name" value="H REPEAT-ASSOCIATED PREDICTED TRANSPOSASE"/>
    <property type="match status" value="1"/>
</dbReference>
<dbReference type="Proteomes" id="UP000637774">
    <property type="component" value="Unassembled WGS sequence"/>
</dbReference>
<sequence>MRTLGLVETERHTATGMAHSQRFCRSSVTDPDPAAYARLVRQHWSIENPLHRQPDMTFGEDQCRLRTANAALTVNALRKMAPYLLSQTPENISNKRKRKRAPYDNNFLVGTLKLA</sequence>
<accession>A0ABQ2AB33</accession>
<reference evidence="2" key="1">
    <citation type="journal article" date="2019" name="Int. J. Syst. Evol. Microbiol.">
        <title>The Global Catalogue of Microorganisms (GCM) 10K type strain sequencing project: providing services to taxonomists for standard genome sequencing and annotation.</title>
        <authorList>
            <consortium name="The Broad Institute Genomics Platform"/>
            <consortium name="The Broad Institute Genome Sequencing Center for Infectious Disease"/>
            <person name="Wu L."/>
            <person name="Ma J."/>
        </authorList>
    </citation>
    <scope>NUCLEOTIDE SEQUENCE [LARGE SCALE GENOMIC DNA]</scope>
    <source>
        <strain evidence="2">CGMCC 1.14966</strain>
    </source>
</reference>
<dbReference type="PANTHER" id="PTHR30298:SF0">
    <property type="entry name" value="PROTEIN YBFL-RELATED"/>
    <property type="match status" value="1"/>
</dbReference>
<dbReference type="RefSeq" id="WP_229749016.1">
    <property type="nucleotide sequence ID" value="NZ_BMGY01000030.1"/>
</dbReference>
<dbReference type="EMBL" id="BMGY01000030">
    <property type="protein sequence ID" value="GGH88164.1"/>
    <property type="molecule type" value="Genomic_DNA"/>
</dbReference>
<dbReference type="InterPro" id="IPR051698">
    <property type="entry name" value="Transposase_11-like"/>
</dbReference>
<proteinExistence type="predicted"/>
<organism evidence="1 2">
    <name type="scientific">Hymenobacter frigidus</name>
    <dbReference type="NCBI Taxonomy" id="1524095"/>
    <lineage>
        <taxon>Bacteria</taxon>
        <taxon>Pseudomonadati</taxon>
        <taxon>Bacteroidota</taxon>
        <taxon>Cytophagia</taxon>
        <taxon>Cytophagales</taxon>
        <taxon>Hymenobacteraceae</taxon>
        <taxon>Hymenobacter</taxon>
    </lineage>
</organism>
<keyword evidence="2" id="KW-1185">Reference proteome</keyword>